<reference evidence="3 4" key="1">
    <citation type="journal article" date="2015" name="Stand. Genomic Sci.">
        <title>Genomic Encyclopedia of Bacterial and Archaeal Type Strains, Phase III: the genomes of soil and plant-associated and newly described type strains.</title>
        <authorList>
            <person name="Whitman W.B."/>
            <person name="Woyke T."/>
            <person name="Klenk H.P."/>
            <person name="Zhou Y."/>
            <person name="Lilburn T.G."/>
            <person name="Beck B.J."/>
            <person name="De Vos P."/>
            <person name="Vandamme P."/>
            <person name="Eisen J.A."/>
            <person name="Garrity G."/>
            <person name="Hugenholtz P."/>
            <person name="Kyrpides N.C."/>
        </authorList>
    </citation>
    <scope>NUCLEOTIDE SEQUENCE [LARGE SCALE GENOMIC DNA]</scope>
    <source>
        <strain evidence="3 4">CECT 7306</strain>
    </source>
</reference>
<dbReference type="SUPFAM" id="SSF52980">
    <property type="entry name" value="Restriction endonuclease-like"/>
    <property type="match status" value="1"/>
</dbReference>
<dbReference type="PANTHER" id="PTHR34039:SF1">
    <property type="entry name" value="UPF0102 PROTEIN YRAN"/>
    <property type="match status" value="1"/>
</dbReference>
<keyword evidence="3" id="KW-0255">Endonuclease</keyword>
<comment type="caution">
    <text evidence="3">The sequence shown here is derived from an EMBL/GenBank/DDBJ whole genome shotgun (WGS) entry which is preliminary data.</text>
</comment>
<accession>A0A3N1HMM6</accession>
<dbReference type="HAMAP" id="MF_00048">
    <property type="entry name" value="UPF0102"/>
    <property type="match status" value="1"/>
</dbReference>
<organism evidence="3 4">
    <name type="scientific">Pseudokineococcus lusitanus</name>
    <dbReference type="NCBI Taxonomy" id="763993"/>
    <lineage>
        <taxon>Bacteria</taxon>
        <taxon>Bacillati</taxon>
        <taxon>Actinomycetota</taxon>
        <taxon>Actinomycetes</taxon>
        <taxon>Kineosporiales</taxon>
        <taxon>Kineosporiaceae</taxon>
        <taxon>Pseudokineococcus</taxon>
    </lineage>
</organism>
<keyword evidence="3" id="KW-0540">Nuclease</keyword>
<keyword evidence="4" id="KW-1185">Reference proteome</keyword>
<dbReference type="InParanoid" id="A0A3N1HMM6"/>
<evidence type="ECO:0000256" key="1">
    <source>
        <dbReference type="ARBA" id="ARBA00006738"/>
    </source>
</evidence>
<dbReference type="AlphaFoldDB" id="A0A3N1HMM6"/>
<dbReference type="GO" id="GO:0003676">
    <property type="term" value="F:nucleic acid binding"/>
    <property type="evidence" value="ECO:0007669"/>
    <property type="project" value="InterPro"/>
</dbReference>
<dbReference type="InterPro" id="IPR011856">
    <property type="entry name" value="tRNA_endonuc-like_dom_sf"/>
</dbReference>
<sequence>MRAKDAVGRYGEQVAVAHLERAGMEVVARNWRAPSSPGGVRGELDVVAREGGTLVAVEVKTRRCGADGLPGAGHPFEAVTPAKAARVRRLLVAFADATGERAAALRVDAVAVLRPARGAARVEHLRGVA</sequence>
<evidence type="ECO:0000313" key="4">
    <source>
        <dbReference type="Proteomes" id="UP000276232"/>
    </source>
</evidence>
<name>A0A3N1HMM6_9ACTN</name>
<dbReference type="GO" id="GO:0004519">
    <property type="term" value="F:endonuclease activity"/>
    <property type="evidence" value="ECO:0007669"/>
    <property type="project" value="UniProtKB-KW"/>
</dbReference>
<protein>
    <recommendedName>
        <fullName evidence="2">UPF0102 protein EDC03_1334</fullName>
    </recommendedName>
</protein>
<dbReference type="FunCoup" id="A0A3N1HMM6">
    <property type="interactions" value="17"/>
</dbReference>
<dbReference type="InterPro" id="IPR003509">
    <property type="entry name" value="UPF0102_YraN-like"/>
</dbReference>
<evidence type="ECO:0000256" key="2">
    <source>
        <dbReference type="HAMAP-Rule" id="MF_00048"/>
    </source>
</evidence>
<dbReference type="RefSeq" id="WP_123379445.1">
    <property type="nucleotide sequence ID" value="NZ_RJKN01000003.1"/>
</dbReference>
<evidence type="ECO:0000313" key="3">
    <source>
        <dbReference type="EMBL" id="ROP43740.1"/>
    </source>
</evidence>
<dbReference type="NCBIfam" id="NF009154">
    <property type="entry name" value="PRK12497.3-3"/>
    <property type="match status" value="1"/>
</dbReference>
<dbReference type="Proteomes" id="UP000276232">
    <property type="component" value="Unassembled WGS sequence"/>
</dbReference>
<dbReference type="Gene3D" id="3.40.1350.10">
    <property type="match status" value="1"/>
</dbReference>
<dbReference type="InterPro" id="IPR011335">
    <property type="entry name" value="Restrct_endonuc-II-like"/>
</dbReference>
<proteinExistence type="inferred from homology"/>
<gene>
    <name evidence="3" type="ORF">EDC03_1334</name>
</gene>
<dbReference type="EMBL" id="RJKN01000003">
    <property type="protein sequence ID" value="ROP43740.1"/>
    <property type="molecule type" value="Genomic_DNA"/>
</dbReference>
<dbReference type="PANTHER" id="PTHR34039">
    <property type="entry name" value="UPF0102 PROTEIN YRAN"/>
    <property type="match status" value="1"/>
</dbReference>
<keyword evidence="3" id="KW-0378">Hydrolase</keyword>
<dbReference type="Pfam" id="PF02021">
    <property type="entry name" value="UPF0102"/>
    <property type="match status" value="1"/>
</dbReference>
<comment type="similarity">
    <text evidence="1 2">Belongs to the UPF0102 family.</text>
</comment>
<dbReference type="OrthoDB" id="9794876at2"/>